<evidence type="ECO:0000313" key="2">
    <source>
        <dbReference type="WBParaSite" id="nRc.2.0.1.t30200-RA"/>
    </source>
</evidence>
<dbReference type="WBParaSite" id="nRc.2.0.1.t30200-RA">
    <property type="protein sequence ID" value="nRc.2.0.1.t30200-RA"/>
    <property type="gene ID" value="nRc.2.0.1.g30200"/>
</dbReference>
<keyword evidence="1" id="KW-1185">Reference proteome</keyword>
<dbReference type="Proteomes" id="UP000887565">
    <property type="component" value="Unplaced"/>
</dbReference>
<organism evidence="1 2">
    <name type="scientific">Romanomermis culicivorax</name>
    <name type="common">Nematode worm</name>
    <dbReference type="NCBI Taxonomy" id="13658"/>
    <lineage>
        <taxon>Eukaryota</taxon>
        <taxon>Metazoa</taxon>
        <taxon>Ecdysozoa</taxon>
        <taxon>Nematoda</taxon>
        <taxon>Enoplea</taxon>
        <taxon>Dorylaimia</taxon>
        <taxon>Mermithida</taxon>
        <taxon>Mermithoidea</taxon>
        <taxon>Mermithidae</taxon>
        <taxon>Romanomermis</taxon>
    </lineage>
</organism>
<name>A0A915JUZ8_ROMCU</name>
<reference evidence="2" key="1">
    <citation type="submission" date="2022-11" db="UniProtKB">
        <authorList>
            <consortium name="WormBaseParasite"/>
        </authorList>
    </citation>
    <scope>IDENTIFICATION</scope>
</reference>
<sequence>MFIPTDTVCRNKIIPLLGLIFILCRHLLNANLLHFVVASLKLNQVHITNAIAHASFEFTHSFTTNSEK</sequence>
<accession>A0A915JUZ8</accession>
<proteinExistence type="predicted"/>
<evidence type="ECO:0000313" key="1">
    <source>
        <dbReference type="Proteomes" id="UP000887565"/>
    </source>
</evidence>
<protein>
    <submittedName>
        <fullName evidence="2">Uncharacterized protein</fullName>
    </submittedName>
</protein>
<dbReference type="AlphaFoldDB" id="A0A915JUZ8"/>